<dbReference type="InterPro" id="IPR051084">
    <property type="entry name" value="H+-coupled_symporters"/>
</dbReference>
<dbReference type="eggNOG" id="COG0477">
    <property type="taxonomic scope" value="Bacteria"/>
</dbReference>
<accession>A0A076EPD0</accession>
<dbReference type="RefSeq" id="WP_128640774.1">
    <property type="nucleotide sequence ID" value="NZ_CP008947.1"/>
</dbReference>
<keyword evidence="3" id="KW-1003">Cell membrane</keyword>
<feature type="transmembrane region" description="Helical" evidence="8">
    <location>
        <begin position="351"/>
        <end position="375"/>
    </location>
</feature>
<evidence type="ECO:0000256" key="1">
    <source>
        <dbReference type="ARBA" id="ARBA00004651"/>
    </source>
</evidence>
<evidence type="ECO:0000259" key="9">
    <source>
        <dbReference type="PROSITE" id="PS50850"/>
    </source>
</evidence>
<keyword evidence="4 8" id="KW-0812">Transmembrane</keyword>
<dbReference type="Gene3D" id="1.20.1250.20">
    <property type="entry name" value="MFS general substrate transporter like domains"/>
    <property type="match status" value="2"/>
</dbReference>
<organism evidence="10 11">
    <name type="scientific">Rhodococcus opacus</name>
    <name type="common">Nocardia opaca</name>
    <dbReference type="NCBI Taxonomy" id="37919"/>
    <lineage>
        <taxon>Bacteria</taxon>
        <taxon>Bacillati</taxon>
        <taxon>Actinomycetota</taxon>
        <taxon>Actinomycetes</taxon>
        <taxon>Mycobacteriales</taxon>
        <taxon>Nocardiaceae</taxon>
        <taxon>Rhodococcus</taxon>
    </lineage>
</organism>
<feature type="transmembrane region" description="Helical" evidence="8">
    <location>
        <begin position="67"/>
        <end position="89"/>
    </location>
</feature>
<feature type="transmembrane region" description="Helical" evidence="8">
    <location>
        <begin position="203"/>
        <end position="222"/>
    </location>
</feature>
<dbReference type="AlphaFoldDB" id="A0A076EPD0"/>
<gene>
    <name evidence="10" type="ORF">EP51_25930</name>
</gene>
<dbReference type="PROSITE" id="PS00216">
    <property type="entry name" value="SUGAR_TRANSPORT_1"/>
    <property type="match status" value="1"/>
</dbReference>
<dbReference type="SUPFAM" id="SSF103473">
    <property type="entry name" value="MFS general substrate transporter"/>
    <property type="match status" value="1"/>
</dbReference>
<evidence type="ECO:0000256" key="3">
    <source>
        <dbReference type="ARBA" id="ARBA00022475"/>
    </source>
</evidence>
<dbReference type="Proteomes" id="UP000028488">
    <property type="component" value="Chromosome"/>
</dbReference>
<feature type="transmembrane region" description="Helical" evidence="8">
    <location>
        <begin position="387"/>
        <end position="410"/>
    </location>
</feature>
<dbReference type="InterPro" id="IPR036259">
    <property type="entry name" value="MFS_trans_sf"/>
</dbReference>
<evidence type="ECO:0000313" key="10">
    <source>
        <dbReference type="EMBL" id="AII07890.1"/>
    </source>
</evidence>
<sequence>MTNAISPDTAGHTAEHEVQPRQLRKVVLAGCVGIFVELYDNGIFAFMATALAIVFFDVSKSSDALMLVFAGYAISFFVRPLGAVVCGILGDRIGRQKMLVFVIMLISVATAGIGILPTYAAIGVAAPALLILLRILQGFSVGGEAAGAMTFLAEHSPEGKRGLITSYAQIASFLALLTGTLVAFAMSPWLNEAAINGGGPASWAWRVPFLVAIPMGIIGWYIRRAISDTPNFEKLKAEGGLSRNPLKEAFATPEHRKAMLLALFIPLMNGSGYYVLFSYMPTFLKGDNIGFSTGTALLVTAASLVAICVAIPFMGALSDRVGRKKVIAGAAIAMAIGAIPCYALIATGNFVLAVLGACIMAVIFAGHTAVIHILIVELFPTRVRYSAYGLGYNISSAVFGGTAPLLMTWLIPQFGIYVPAVYAVVTAVGTLIAVSTITDRAHVPLRDTL</sequence>
<feature type="transmembrane region" description="Helical" evidence="8">
    <location>
        <begin position="128"/>
        <end position="152"/>
    </location>
</feature>
<feature type="transmembrane region" description="Helical" evidence="8">
    <location>
        <begin position="164"/>
        <end position="191"/>
    </location>
</feature>
<keyword evidence="6 8" id="KW-1133">Transmembrane helix</keyword>
<dbReference type="PANTHER" id="PTHR43528:SF1">
    <property type="entry name" value="ALPHA-KETOGLUTARATE PERMEASE"/>
    <property type="match status" value="1"/>
</dbReference>
<dbReference type="InterPro" id="IPR020846">
    <property type="entry name" value="MFS_dom"/>
</dbReference>
<dbReference type="PANTHER" id="PTHR43528">
    <property type="entry name" value="ALPHA-KETOGLUTARATE PERMEASE"/>
    <property type="match status" value="1"/>
</dbReference>
<dbReference type="EMBL" id="CP008947">
    <property type="protein sequence ID" value="AII07890.1"/>
    <property type="molecule type" value="Genomic_DNA"/>
</dbReference>
<feature type="transmembrane region" description="Helical" evidence="8">
    <location>
        <begin position="26"/>
        <end position="55"/>
    </location>
</feature>
<evidence type="ECO:0000256" key="7">
    <source>
        <dbReference type="ARBA" id="ARBA00023136"/>
    </source>
</evidence>
<evidence type="ECO:0000256" key="2">
    <source>
        <dbReference type="ARBA" id="ARBA00022448"/>
    </source>
</evidence>
<feature type="transmembrane region" description="Helical" evidence="8">
    <location>
        <begin position="416"/>
        <end position="437"/>
    </location>
</feature>
<feature type="transmembrane region" description="Helical" evidence="8">
    <location>
        <begin position="289"/>
        <end position="314"/>
    </location>
</feature>
<feature type="transmembrane region" description="Helical" evidence="8">
    <location>
        <begin position="326"/>
        <end position="345"/>
    </location>
</feature>
<feature type="transmembrane region" description="Helical" evidence="8">
    <location>
        <begin position="101"/>
        <end position="122"/>
    </location>
</feature>
<evidence type="ECO:0000256" key="4">
    <source>
        <dbReference type="ARBA" id="ARBA00022692"/>
    </source>
</evidence>
<evidence type="ECO:0000256" key="6">
    <source>
        <dbReference type="ARBA" id="ARBA00022989"/>
    </source>
</evidence>
<evidence type="ECO:0000256" key="8">
    <source>
        <dbReference type="SAM" id="Phobius"/>
    </source>
</evidence>
<protein>
    <submittedName>
        <fullName evidence="10">Major facilitator transporter</fullName>
    </submittedName>
</protein>
<dbReference type="Pfam" id="PF00083">
    <property type="entry name" value="Sugar_tr"/>
    <property type="match status" value="2"/>
</dbReference>
<keyword evidence="2" id="KW-0813">Transport</keyword>
<feature type="transmembrane region" description="Helical" evidence="8">
    <location>
        <begin position="258"/>
        <end position="277"/>
    </location>
</feature>
<reference evidence="10 11" key="1">
    <citation type="submission" date="2014-07" db="EMBL/GenBank/DDBJ databases">
        <title>Genome Sequence of Rhodococcus opacus Strain R7, a Biodegrader of Mono- and Polycyclic Aromatic Hydrocarbons.</title>
        <authorList>
            <person name="Di Gennaro P."/>
            <person name="Zampolli J."/>
            <person name="Presti I."/>
            <person name="Cappelletti M."/>
            <person name="D'Ursi P."/>
            <person name="Orro A."/>
            <person name="Mezzelani A."/>
            <person name="Milanesi L."/>
        </authorList>
    </citation>
    <scope>NUCLEOTIDE SEQUENCE [LARGE SCALE GENOMIC DNA]</scope>
    <source>
        <strain evidence="10 11">R7</strain>
    </source>
</reference>
<dbReference type="InterPro" id="IPR005828">
    <property type="entry name" value="MFS_sugar_transport-like"/>
</dbReference>
<keyword evidence="7 8" id="KW-0472">Membrane</keyword>
<evidence type="ECO:0000313" key="11">
    <source>
        <dbReference type="Proteomes" id="UP000028488"/>
    </source>
</evidence>
<feature type="domain" description="Major facilitator superfamily (MFS) profile" evidence="9">
    <location>
        <begin position="26"/>
        <end position="441"/>
    </location>
</feature>
<dbReference type="InterPro" id="IPR005829">
    <property type="entry name" value="Sugar_transporter_CS"/>
</dbReference>
<dbReference type="GO" id="GO:0015293">
    <property type="term" value="F:symporter activity"/>
    <property type="evidence" value="ECO:0007669"/>
    <property type="project" value="UniProtKB-KW"/>
</dbReference>
<dbReference type="PROSITE" id="PS50850">
    <property type="entry name" value="MFS"/>
    <property type="match status" value="1"/>
</dbReference>
<evidence type="ECO:0000256" key="5">
    <source>
        <dbReference type="ARBA" id="ARBA00022847"/>
    </source>
</evidence>
<proteinExistence type="predicted"/>
<dbReference type="GO" id="GO:0005886">
    <property type="term" value="C:plasma membrane"/>
    <property type="evidence" value="ECO:0007669"/>
    <property type="project" value="UniProtKB-SubCell"/>
</dbReference>
<name>A0A076EPD0_RHOOP</name>
<dbReference type="PROSITE" id="PS00217">
    <property type="entry name" value="SUGAR_TRANSPORT_2"/>
    <property type="match status" value="1"/>
</dbReference>
<keyword evidence="5" id="KW-0769">Symport</keyword>
<comment type="subcellular location">
    <subcellularLocation>
        <location evidence="1">Cell membrane</location>
        <topology evidence="1">Multi-pass membrane protein</topology>
    </subcellularLocation>
</comment>